<keyword evidence="6 8" id="KW-1133">Transmembrane helix</keyword>
<evidence type="ECO:0000256" key="8">
    <source>
        <dbReference type="RuleBase" id="RU363041"/>
    </source>
</evidence>
<evidence type="ECO:0000256" key="1">
    <source>
        <dbReference type="ARBA" id="ARBA00004651"/>
    </source>
</evidence>
<reference evidence="9 10" key="1">
    <citation type="submission" date="2010-11" db="EMBL/GenBank/DDBJ databases">
        <authorList>
            <person name="Durkin A.S."/>
            <person name="Madupu R."/>
            <person name="Torralba M."/>
            <person name="Gillis M."/>
            <person name="Methe B."/>
            <person name="Sutton G."/>
            <person name="Nelson K.E."/>
        </authorList>
    </citation>
    <scope>NUCLEOTIDE SEQUENCE [LARGE SCALE GENOMIC DNA]</scope>
    <source>
        <strain evidence="9 10">UPII 345-E</strain>
    </source>
</reference>
<dbReference type="AlphaFoldDB" id="E4L9H6"/>
<name>E4L9H6_9FIRM</name>
<comment type="similarity">
    <text evidence="2 8">Belongs to the 4-toluene sulfonate uptake permease (TSUP) (TC 2.A.102) family.</text>
</comment>
<dbReference type="EMBL" id="AENT01000024">
    <property type="protein sequence ID" value="EFR42532.1"/>
    <property type="molecule type" value="Genomic_DNA"/>
</dbReference>
<protein>
    <recommendedName>
        <fullName evidence="8">Probable membrane transporter protein</fullName>
    </recommendedName>
</protein>
<evidence type="ECO:0000313" key="9">
    <source>
        <dbReference type="EMBL" id="EFR42532.1"/>
    </source>
</evidence>
<accession>E4L9H6</accession>
<dbReference type="PANTHER" id="PTHR30269">
    <property type="entry name" value="TRANSMEMBRANE PROTEIN YFCA"/>
    <property type="match status" value="1"/>
</dbReference>
<evidence type="ECO:0000256" key="7">
    <source>
        <dbReference type="ARBA" id="ARBA00023136"/>
    </source>
</evidence>
<feature type="transmembrane region" description="Helical" evidence="8">
    <location>
        <begin position="77"/>
        <end position="93"/>
    </location>
</feature>
<feature type="transmembrane region" description="Helical" evidence="8">
    <location>
        <begin position="9"/>
        <end position="34"/>
    </location>
</feature>
<proteinExistence type="inferred from homology"/>
<feature type="transmembrane region" description="Helical" evidence="8">
    <location>
        <begin position="99"/>
        <end position="117"/>
    </location>
</feature>
<dbReference type="RefSeq" id="WP_007554810.1">
    <property type="nucleotide sequence ID" value="NZ_AENT01000024.1"/>
</dbReference>
<evidence type="ECO:0000313" key="10">
    <source>
        <dbReference type="Proteomes" id="UP000004594"/>
    </source>
</evidence>
<evidence type="ECO:0000256" key="3">
    <source>
        <dbReference type="ARBA" id="ARBA00022448"/>
    </source>
</evidence>
<keyword evidence="5 8" id="KW-0812">Transmembrane</keyword>
<dbReference type="PANTHER" id="PTHR30269:SF38">
    <property type="entry name" value="SULFITE EXPORTER TAUE_SAFE"/>
    <property type="match status" value="1"/>
</dbReference>
<dbReference type="eggNOG" id="COG0730">
    <property type="taxonomic scope" value="Bacteria"/>
</dbReference>
<comment type="caution">
    <text evidence="9">The sequence shown here is derived from an EMBL/GenBank/DDBJ whole genome shotgun (WGS) entry which is preliminary data.</text>
</comment>
<keyword evidence="3" id="KW-0813">Transport</keyword>
<keyword evidence="4 8" id="KW-1003">Cell membrane</keyword>
<dbReference type="InterPro" id="IPR002781">
    <property type="entry name" value="TM_pro_TauE-like"/>
</dbReference>
<dbReference type="Pfam" id="PF01925">
    <property type="entry name" value="TauE"/>
    <property type="match status" value="1"/>
</dbReference>
<dbReference type="GO" id="GO:0005886">
    <property type="term" value="C:plasma membrane"/>
    <property type="evidence" value="ECO:0007669"/>
    <property type="project" value="UniProtKB-SubCell"/>
</dbReference>
<feature type="transmembrane region" description="Helical" evidence="8">
    <location>
        <begin position="194"/>
        <end position="211"/>
    </location>
</feature>
<organism evidence="9 10">
    <name type="scientific">Dialister micraerophilus UPII 345-E</name>
    <dbReference type="NCBI Taxonomy" id="910314"/>
    <lineage>
        <taxon>Bacteria</taxon>
        <taxon>Bacillati</taxon>
        <taxon>Bacillota</taxon>
        <taxon>Negativicutes</taxon>
        <taxon>Veillonellales</taxon>
        <taxon>Veillonellaceae</taxon>
        <taxon>Dialister</taxon>
    </lineage>
</organism>
<keyword evidence="7 8" id="KW-0472">Membrane</keyword>
<gene>
    <name evidence="9" type="ORF">HMPREF9220_0400</name>
</gene>
<dbReference type="InterPro" id="IPR052017">
    <property type="entry name" value="TSUP"/>
</dbReference>
<evidence type="ECO:0000256" key="6">
    <source>
        <dbReference type="ARBA" id="ARBA00022989"/>
    </source>
</evidence>
<feature type="transmembrane region" description="Helical" evidence="8">
    <location>
        <begin position="46"/>
        <end position="65"/>
    </location>
</feature>
<comment type="subcellular location">
    <subcellularLocation>
        <location evidence="1 8">Cell membrane</location>
        <topology evidence="1 8">Multi-pass membrane protein</topology>
    </subcellularLocation>
</comment>
<sequence>MELQNIKEWIFMIAIFISNIIQSLTGFAGVMLSIPPTILLYGPDTAKAVINIVSWAVCIIVAIMNRKYLKTKEVTKIVVFMLVGMYFGIQMYTMVDANILIPIYGAIIVLVALKNILFKPYKGKIPDYIAIPILIGAGVIHGMFVSGGSLLVIYLVSTFQDKNEFRANVSAVWSILNIVLMYADIRKGLYTMDLAYLLILSIIPIIIAMYIGNKIHKKINQKTFNNLTYGLLLAAGAMIII</sequence>
<dbReference type="OrthoDB" id="7843147at2"/>
<evidence type="ECO:0000256" key="2">
    <source>
        <dbReference type="ARBA" id="ARBA00009142"/>
    </source>
</evidence>
<dbReference type="Proteomes" id="UP000004594">
    <property type="component" value="Unassembled WGS sequence"/>
</dbReference>
<feature type="transmembrane region" description="Helical" evidence="8">
    <location>
        <begin position="129"/>
        <end position="153"/>
    </location>
</feature>
<evidence type="ECO:0000256" key="5">
    <source>
        <dbReference type="ARBA" id="ARBA00022692"/>
    </source>
</evidence>
<feature type="transmembrane region" description="Helical" evidence="8">
    <location>
        <begin position="223"/>
        <end position="240"/>
    </location>
</feature>
<evidence type="ECO:0000256" key="4">
    <source>
        <dbReference type="ARBA" id="ARBA00022475"/>
    </source>
</evidence>